<comment type="similarity">
    <text evidence="1">Belongs to the 'phage' integrase family.</text>
</comment>
<keyword evidence="9" id="KW-1185">Reference proteome</keyword>
<evidence type="ECO:0000256" key="3">
    <source>
        <dbReference type="ARBA" id="ARBA00023125"/>
    </source>
</evidence>
<gene>
    <name evidence="8" type="ORF">DET45_12221</name>
</gene>
<dbReference type="InterPro" id="IPR025166">
    <property type="entry name" value="Integrase_DNA_bind_dom"/>
</dbReference>
<dbReference type="Gene3D" id="3.30.160.390">
    <property type="entry name" value="Integrase, DNA-binding domain"/>
    <property type="match status" value="1"/>
</dbReference>
<evidence type="ECO:0000256" key="2">
    <source>
        <dbReference type="ARBA" id="ARBA00022908"/>
    </source>
</evidence>
<feature type="domain" description="Core-binding (CB)" evidence="7">
    <location>
        <begin position="108"/>
        <end position="190"/>
    </location>
</feature>
<feature type="domain" description="Tyr recombinase" evidence="6">
    <location>
        <begin position="215"/>
        <end position="399"/>
    </location>
</feature>
<dbReference type="RefSeq" id="WP_110076849.1">
    <property type="nucleotide sequence ID" value="NZ_QGTT01000022.1"/>
</dbReference>
<accession>A0A317PYM6</accession>
<proteinExistence type="inferred from homology"/>
<evidence type="ECO:0000256" key="1">
    <source>
        <dbReference type="ARBA" id="ARBA00008857"/>
    </source>
</evidence>
<dbReference type="InterPro" id="IPR053876">
    <property type="entry name" value="Phage_int_M"/>
</dbReference>
<dbReference type="AlphaFoldDB" id="A0A317PYM6"/>
<dbReference type="Pfam" id="PF00589">
    <property type="entry name" value="Phage_integrase"/>
    <property type="match status" value="1"/>
</dbReference>
<dbReference type="GO" id="GO:0006310">
    <property type="term" value="P:DNA recombination"/>
    <property type="evidence" value="ECO:0007669"/>
    <property type="project" value="UniProtKB-KW"/>
</dbReference>
<organism evidence="8 9">
    <name type="scientific">Pseudidiomarina maritima</name>
    <dbReference type="NCBI Taxonomy" id="519453"/>
    <lineage>
        <taxon>Bacteria</taxon>
        <taxon>Pseudomonadati</taxon>
        <taxon>Pseudomonadota</taxon>
        <taxon>Gammaproteobacteria</taxon>
        <taxon>Alteromonadales</taxon>
        <taxon>Idiomarinaceae</taxon>
        <taxon>Pseudidiomarina</taxon>
    </lineage>
</organism>
<dbReference type="InterPro" id="IPR013762">
    <property type="entry name" value="Integrase-like_cat_sf"/>
</dbReference>
<evidence type="ECO:0000259" key="6">
    <source>
        <dbReference type="PROSITE" id="PS51898"/>
    </source>
</evidence>
<evidence type="ECO:0000313" key="8">
    <source>
        <dbReference type="EMBL" id="PWW08875.1"/>
    </source>
</evidence>
<dbReference type="Proteomes" id="UP000246964">
    <property type="component" value="Unassembled WGS sequence"/>
</dbReference>
<dbReference type="CDD" id="cd00801">
    <property type="entry name" value="INT_P4_C"/>
    <property type="match status" value="1"/>
</dbReference>
<comment type="caution">
    <text evidence="8">The sequence shown here is derived from an EMBL/GenBank/DDBJ whole genome shotgun (WGS) entry which is preliminary data.</text>
</comment>
<dbReference type="Pfam" id="PF13356">
    <property type="entry name" value="Arm-DNA-bind_3"/>
    <property type="match status" value="1"/>
</dbReference>
<name>A0A317PYM6_9GAMM</name>
<dbReference type="InterPro" id="IPR010998">
    <property type="entry name" value="Integrase_recombinase_N"/>
</dbReference>
<reference evidence="8 9" key="1">
    <citation type="submission" date="2018-05" db="EMBL/GenBank/DDBJ databases">
        <title>Freshwater and sediment microbial communities from various areas in North America, analyzing microbe dynamics in response to fracking.</title>
        <authorList>
            <person name="Lamendella R."/>
        </authorList>
    </citation>
    <scope>NUCLEOTIDE SEQUENCE [LARGE SCALE GENOMIC DNA]</scope>
    <source>
        <strain evidence="8 9">125B1</strain>
    </source>
</reference>
<dbReference type="GO" id="GO:0003677">
    <property type="term" value="F:DNA binding"/>
    <property type="evidence" value="ECO:0007669"/>
    <property type="project" value="UniProtKB-UniRule"/>
</dbReference>
<keyword evidence="3 5" id="KW-0238">DNA-binding</keyword>
<dbReference type="PANTHER" id="PTHR30629:SF2">
    <property type="entry name" value="PROPHAGE INTEGRASE INTS-RELATED"/>
    <property type="match status" value="1"/>
</dbReference>
<dbReference type="PANTHER" id="PTHR30629">
    <property type="entry name" value="PROPHAGE INTEGRASE"/>
    <property type="match status" value="1"/>
</dbReference>
<dbReference type="InterPro" id="IPR050808">
    <property type="entry name" value="Phage_Integrase"/>
</dbReference>
<dbReference type="EMBL" id="QGTT01000022">
    <property type="protein sequence ID" value="PWW08875.1"/>
    <property type="molecule type" value="Genomic_DNA"/>
</dbReference>
<sequence length="411" mass="47691">MNSQKIRTPRAIDALKPDANGKRYRVVVDAKGIAKGTLLCVVTPTGKKTFYTRALFREQRIDVRLGSYPALSLKEAVAQHNECMQQIDEGHDPRRIRAAEKIKNQTILNMDELFEKWYRHASEAKGCKQSTIDTHRWRWYSYLSPSLGKISINSITRADLLSTLDKCASRSKEQTRKAFTTLNLPLDYALARMLITENPCRTIKPKDVQATKGKSRSRHLSMNEIKVLWDELDRRAPQHTPQMITILKLAVLTGARRSEITQMKWSQLTQKENYWVWDIPETKNGMPHRIYLYGQSIQLLQGLTPITGNSDWVFESNKCVNKSIRSDSVTFMLARMRKDVSIPHFTLHDLRRTAATQWVEQLRADSTLVELMLNHLPQNQLVRTYQIVTREEEQRETWQQWDRLIADITDA</sequence>
<dbReference type="Gene3D" id="1.10.443.10">
    <property type="entry name" value="Intergrase catalytic core"/>
    <property type="match status" value="1"/>
</dbReference>
<evidence type="ECO:0000259" key="7">
    <source>
        <dbReference type="PROSITE" id="PS51900"/>
    </source>
</evidence>
<dbReference type="InterPro" id="IPR011010">
    <property type="entry name" value="DNA_brk_join_enz"/>
</dbReference>
<keyword evidence="2" id="KW-0229">DNA integration</keyword>
<keyword evidence="4" id="KW-0233">DNA recombination</keyword>
<dbReference type="GO" id="GO:0015074">
    <property type="term" value="P:DNA integration"/>
    <property type="evidence" value="ECO:0007669"/>
    <property type="project" value="UniProtKB-KW"/>
</dbReference>
<protein>
    <submittedName>
        <fullName evidence="8">Integrase</fullName>
    </submittedName>
</protein>
<dbReference type="InterPro" id="IPR002104">
    <property type="entry name" value="Integrase_catalytic"/>
</dbReference>
<dbReference type="OrthoDB" id="9795573at2"/>
<dbReference type="SUPFAM" id="SSF56349">
    <property type="entry name" value="DNA breaking-rejoining enzymes"/>
    <property type="match status" value="1"/>
</dbReference>
<dbReference type="Pfam" id="PF22022">
    <property type="entry name" value="Phage_int_M"/>
    <property type="match status" value="1"/>
</dbReference>
<evidence type="ECO:0000256" key="4">
    <source>
        <dbReference type="ARBA" id="ARBA00023172"/>
    </source>
</evidence>
<evidence type="ECO:0000313" key="9">
    <source>
        <dbReference type="Proteomes" id="UP000246964"/>
    </source>
</evidence>
<dbReference type="PROSITE" id="PS51900">
    <property type="entry name" value="CB"/>
    <property type="match status" value="1"/>
</dbReference>
<dbReference type="PROSITE" id="PS51898">
    <property type="entry name" value="TYR_RECOMBINASE"/>
    <property type="match status" value="1"/>
</dbReference>
<dbReference type="Gene3D" id="1.10.150.130">
    <property type="match status" value="1"/>
</dbReference>
<dbReference type="InterPro" id="IPR038488">
    <property type="entry name" value="Integrase_DNA-bd_sf"/>
</dbReference>
<dbReference type="InterPro" id="IPR044068">
    <property type="entry name" value="CB"/>
</dbReference>
<evidence type="ECO:0000256" key="5">
    <source>
        <dbReference type="PROSITE-ProRule" id="PRU01248"/>
    </source>
</evidence>